<accession>A0A8B7TUQ9</accession>
<feature type="region of interest" description="Disordered" evidence="1">
    <location>
        <begin position="406"/>
        <end position="434"/>
    </location>
</feature>
<feature type="region of interest" description="Disordered" evidence="1">
    <location>
        <begin position="1"/>
        <end position="226"/>
    </location>
</feature>
<feature type="region of interest" description="Disordered" evidence="1">
    <location>
        <begin position="255"/>
        <end position="285"/>
    </location>
</feature>
<feature type="compositionally biased region" description="Gly residues" evidence="1">
    <location>
        <begin position="203"/>
        <end position="217"/>
    </location>
</feature>
<feature type="compositionally biased region" description="Gly residues" evidence="1">
    <location>
        <begin position="500"/>
        <end position="514"/>
    </location>
</feature>
<evidence type="ECO:0000313" key="2">
    <source>
        <dbReference type="RefSeq" id="XP_020009035.1"/>
    </source>
</evidence>
<dbReference type="RefSeq" id="XP_020009035.1">
    <property type="nucleotide sequence ID" value="XM_020153446.1"/>
</dbReference>
<sequence>MGCSSQGLGPRRCGRPARDGGGGGGGGGGGEAGASRRRLASAQGFVSSPPVFGIRKPVNLQAPCQPPEGVPPGAFAALSGQASRGRAGARTRRTREPTSLAAAGPGRGGGGGGGGGEAGASRRRLASAQGFVSSPPVFGIRKPVNLQAPCQPPEGVPPGAFAALSGQASRGRAGARTRRTREPTSLAGPCTRLGVAHLPSGRPGRGGGGGGGGGGEAGASRRRLASAQGFVSSPPVFGIRKPVNLQAPCQPPEGVPPGAFAALSGQASRGRAGARTRRTREPTSLADPCWREGACTRLGVAHLPSGRPGRGGGGGGGGGGEAGASRRRLASAQGFVSSPPVFGIRKPVNLQAPCQPPEGVPPGAFAALSGQASRGRAGARTRRTREPTSLADPCWREGACTRLGVAHLPSGRPGRGGGGGGGGGGEAGASRRRLASAQGFVSSPPVFGIRKPVNLQAPCQPPEGVPPGAFAALSGQASRGRAGARTRRTREPTSLAAAGPGRGGGGGGGGGGEAGASRRRLASAQGFVSSPPVFGIRKPVNLQAPCQPPEGVPPGAFAALSGQASRGRAGARTRRTREPTSLAAAGPDGAVAAAAAGGGEAGASRRRLASAQGFVSSPPVFGIRKPVNLQAPCQPPEGVPPGAFAALSGQASRGRAGARTRRTREPTSLAGE</sequence>
<feature type="region of interest" description="Disordered" evidence="1">
    <location>
        <begin position="460"/>
        <end position="588"/>
    </location>
</feature>
<feature type="region of interest" description="Disordered" evidence="1">
    <location>
        <begin position="301"/>
        <end position="329"/>
    </location>
</feature>
<feature type="compositionally biased region" description="Gly residues" evidence="1">
    <location>
        <begin position="413"/>
        <end position="427"/>
    </location>
</feature>
<feature type="compositionally biased region" description="Gly residues" evidence="1">
    <location>
        <begin position="308"/>
        <end position="322"/>
    </location>
</feature>
<protein>
    <submittedName>
        <fullName evidence="2">Spidroin-1-like</fullName>
    </submittedName>
</protein>
<name>A0A8B7TUQ9_CASCN</name>
<dbReference type="AlphaFoldDB" id="A0A8B7TUQ9"/>
<feature type="region of interest" description="Disordered" evidence="1">
    <location>
        <begin position="632"/>
        <end position="672"/>
    </location>
</feature>
<evidence type="ECO:0000256" key="1">
    <source>
        <dbReference type="SAM" id="MobiDB-lite"/>
    </source>
</evidence>
<feature type="compositionally biased region" description="Gly residues" evidence="1">
    <location>
        <begin position="105"/>
        <end position="118"/>
    </location>
</feature>
<organism evidence="2">
    <name type="scientific">Castor canadensis</name>
    <name type="common">American beaver</name>
    <dbReference type="NCBI Taxonomy" id="51338"/>
    <lineage>
        <taxon>Eukaryota</taxon>
        <taxon>Metazoa</taxon>
        <taxon>Chordata</taxon>
        <taxon>Craniata</taxon>
        <taxon>Vertebrata</taxon>
        <taxon>Euteleostomi</taxon>
        <taxon>Mammalia</taxon>
        <taxon>Eutheria</taxon>
        <taxon>Euarchontoglires</taxon>
        <taxon>Glires</taxon>
        <taxon>Rodentia</taxon>
        <taxon>Castorimorpha</taxon>
        <taxon>Castoridae</taxon>
        <taxon>Castor</taxon>
    </lineage>
</organism>
<gene>
    <name evidence="2" type="primary">LOC109677497</name>
</gene>
<proteinExistence type="predicted"/>
<feature type="compositionally biased region" description="Gly residues" evidence="1">
    <location>
        <begin position="19"/>
        <end position="32"/>
    </location>
</feature>
<reference evidence="2" key="1">
    <citation type="submission" date="2025-08" db="UniProtKB">
        <authorList>
            <consortium name="RefSeq"/>
        </authorList>
    </citation>
    <scope>IDENTIFICATION</scope>
    <source>
        <tissue evidence="2">Leukocyte</tissue>
    </source>
</reference>
<dbReference type="KEGG" id="ccan:109677497"/>